<accession>A0AAV8W3S4</accession>
<keyword evidence="4" id="KW-1185">Reference proteome</keyword>
<name>A0AAV8W3S4_9CUCU</name>
<sequence>MNYYHHNYQNYTDKSAAQVFFHQKDCGYKNYIQDIKNREIEFLRNQKCTSKLVEPIFTNGNQEYIRRKNEDELKNQYQQTNGRKAEEDSGKSKSPVVSGKMSPSNGLSEGEDSKHPRPLRKYGGQTALSDDEEQYLVDGLLACANWGFPQQTRDIKIIVRTFLEKKACSSYCNKRDIIEEYFANIKTTLDLVPASHIINYNETNFTDNPGNVKVTVRRGVKHADGIMDTSKTSISVMVAAAADGTLLPPYILYKSKYVYPGWMEEGVAGSQYNSNPSGWFDSEIFSDWFRKIVLPYIHRFPKKHTQGVTNR</sequence>
<organism evidence="3 4">
    <name type="scientific">Exocentrus adspersus</name>
    <dbReference type="NCBI Taxonomy" id="1586481"/>
    <lineage>
        <taxon>Eukaryota</taxon>
        <taxon>Metazoa</taxon>
        <taxon>Ecdysozoa</taxon>
        <taxon>Arthropoda</taxon>
        <taxon>Hexapoda</taxon>
        <taxon>Insecta</taxon>
        <taxon>Pterygota</taxon>
        <taxon>Neoptera</taxon>
        <taxon>Endopterygota</taxon>
        <taxon>Coleoptera</taxon>
        <taxon>Polyphaga</taxon>
        <taxon>Cucujiformia</taxon>
        <taxon>Chrysomeloidea</taxon>
        <taxon>Cerambycidae</taxon>
        <taxon>Lamiinae</taxon>
        <taxon>Acanthocinini</taxon>
        <taxon>Exocentrus</taxon>
    </lineage>
</organism>
<dbReference type="AlphaFoldDB" id="A0AAV8W3S4"/>
<evidence type="ECO:0000256" key="1">
    <source>
        <dbReference type="SAM" id="MobiDB-lite"/>
    </source>
</evidence>
<dbReference type="EMBL" id="JANEYG010000011">
    <property type="protein sequence ID" value="KAJ8921205.1"/>
    <property type="molecule type" value="Genomic_DNA"/>
</dbReference>
<proteinExistence type="predicted"/>
<protein>
    <recommendedName>
        <fullName evidence="2">DDE-1 domain-containing protein</fullName>
    </recommendedName>
</protein>
<dbReference type="Pfam" id="PF03184">
    <property type="entry name" value="DDE_1"/>
    <property type="match status" value="1"/>
</dbReference>
<feature type="region of interest" description="Disordered" evidence="1">
    <location>
        <begin position="67"/>
        <end position="124"/>
    </location>
</feature>
<dbReference type="GO" id="GO:0003676">
    <property type="term" value="F:nucleic acid binding"/>
    <property type="evidence" value="ECO:0007669"/>
    <property type="project" value="InterPro"/>
</dbReference>
<comment type="caution">
    <text evidence="3">The sequence shown here is derived from an EMBL/GenBank/DDBJ whole genome shotgun (WGS) entry which is preliminary data.</text>
</comment>
<feature type="compositionally biased region" description="Low complexity" evidence="1">
    <location>
        <begin position="92"/>
        <end position="104"/>
    </location>
</feature>
<feature type="domain" description="DDE-1" evidence="2">
    <location>
        <begin position="233"/>
        <end position="298"/>
    </location>
</feature>
<reference evidence="3 4" key="1">
    <citation type="journal article" date="2023" name="Insect Mol. Biol.">
        <title>Genome sequencing provides insights into the evolution of gene families encoding plant cell wall-degrading enzymes in longhorned beetles.</title>
        <authorList>
            <person name="Shin N.R."/>
            <person name="Okamura Y."/>
            <person name="Kirsch R."/>
            <person name="Pauchet Y."/>
        </authorList>
    </citation>
    <scope>NUCLEOTIDE SEQUENCE [LARGE SCALE GENOMIC DNA]</scope>
    <source>
        <strain evidence="3">EAD_L_NR</strain>
    </source>
</reference>
<gene>
    <name evidence="3" type="ORF">NQ315_013677</name>
</gene>
<dbReference type="InterPro" id="IPR004875">
    <property type="entry name" value="DDE_SF_endonuclease_dom"/>
</dbReference>
<evidence type="ECO:0000313" key="4">
    <source>
        <dbReference type="Proteomes" id="UP001159042"/>
    </source>
</evidence>
<evidence type="ECO:0000313" key="3">
    <source>
        <dbReference type="EMBL" id="KAJ8921205.1"/>
    </source>
</evidence>
<evidence type="ECO:0000259" key="2">
    <source>
        <dbReference type="Pfam" id="PF03184"/>
    </source>
</evidence>
<dbReference type="Proteomes" id="UP001159042">
    <property type="component" value="Unassembled WGS sequence"/>
</dbReference>